<feature type="transmembrane region" description="Helical" evidence="1">
    <location>
        <begin position="31"/>
        <end position="49"/>
    </location>
</feature>
<organism evidence="2 3">
    <name type="scientific">Sulfuracidifex metallicus DSM 6482 = JCM 9184</name>
    <dbReference type="NCBI Taxonomy" id="523847"/>
    <lineage>
        <taxon>Archaea</taxon>
        <taxon>Thermoproteota</taxon>
        <taxon>Thermoprotei</taxon>
        <taxon>Sulfolobales</taxon>
        <taxon>Sulfolobaceae</taxon>
        <taxon>Sulfuracidifex</taxon>
    </lineage>
</organism>
<feature type="transmembrane region" description="Helical" evidence="1">
    <location>
        <begin position="6"/>
        <end position="24"/>
    </location>
</feature>
<evidence type="ECO:0000256" key="1">
    <source>
        <dbReference type="SAM" id="Phobius"/>
    </source>
</evidence>
<protein>
    <recommendedName>
        <fullName evidence="4">FoxD</fullName>
    </recommendedName>
</protein>
<feature type="transmembrane region" description="Helical" evidence="1">
    <location>
        <begin position="249"/>
        <end position="268"/>
    </location>
</feature>
<reference evidence="2 3" key="1">
    <citation type="submission" date="2019-10" db="EMBL/GenBank/DDBJ databases">
        <title>Sequencing and Assembly of Multiple Reported Metal-Biooxidizing Members of the Extremely Thermoacidophilic Archaeal Family Sulfolobaceae.</title>
        <authorList>
            <person name="Counts J.A."/>
            <person name="Kelly R.M."/>
        </authorList>
    </citation>
    <scope>NUCLEOTIDE SEQUENCE [LARGE SCALE GENOMIC DNA]</scope>
    <source>
        <strain evidence="2 3">DSM 6482</strain>
    </source>
</reference>
<feature type="transmembrane region" description="Helical" evidence="1">
    <location>
        <begin position="172"/>
        <end position="197"/>
    </location>
</feature>
<sequence>MEKRRFDFNLISSFLIVYLIAEFLELFFNREFLVSVLPFGLAGISINTIEPALRFMYIVGGSSYALLLFLQPILLGWGIYVTKGWVRALLASVLLSTLGADLLHAYIGINSTALNLPYQFSMAYVLLIVASSLYIVHLSGRRAFYVLLIPDLLAFSFLWFDWLSQGMGNDMASIISAYSGYLIAYSVMLVGIAFTALELKRTSFKTVSILGSVGAFVAIATLLNVIPGWGFAIGVAFPYIFGILGIRDWMPPIIFLIAFITLGVALGLRKSDKALSFGALSILAGTVIFDSVPLTTYMLAPLMACLLMFLISNHQREKIENKMERNVSAQ</sequence>
<feature type="transmembrane region" description="Helical" evidence="1">
    <location>
        <begin position="209"/>
        <end position="237"/>
    </location>
</feature>
<feature type="transmembrane region" description="Helical" evidence="1">
    <location>
        <begin position="119"/>
        <end position="136"/>
    </location>
</feature>
<evidence type="ECO:0000313" key="3">
    <source>
        <dbReference type="Proteomes" id="UP000470772"/>
    </source>
</evidence>
<comment type="caution">
    <text evidence="2">The sequence shown here is derived from an EMBL/GenBank/DDBJ whole genome shotgun (WGS) entry which is preliminary data.</text>
</comment>
<keyword evidence="1" id="KW-0472">Membrane</keyword>
<evidence type="ECO:0000313" key="2">
    <source>
        <dbReference type="EMBL" id="MUN29583.1"/>
    </source>
</evidence>
<gene>
    <name evidence="2" type="ORF">GC250_09060</name>
</gene>
<feature type="transmembrane region" description="Helical" evidence="1">
    <location>
        <begin position="88"/>
        <end position="107"/>
    </location>
</feature>
<dbReference type="AlphaFoldDB" id="A0A6A9QUT8"/>
<dbReference type="RefSeq" id="WP_156017192.1">
    <property type="nucleotide sequence ID" value="NZ_WGGD01000005.1"/>
</dbReference>
<accession>A0A6A9QUT8</accession>
<feature type="transmembrane region" description="Helical" evidence="1">
    <location>
        <begin position="143"/>
        <end position="160"/>
    </location>
</feature>
<keyword evidence="1" id="KW-0812">Transmembrane</keyword>
<keyword evidence="1" id="KW-1133">Transmembrane helix</keyword>
<feature type="transmembrane region" description="Helical" evidence="1">
    <location>
        <begin position="298"/>
        <end position="315"/>
    </location>
</feature>
<proteinExistence type="predicted"/>
<name>A0A6A9QUT8_SULME</name>
<keyword evidence="3" id="KW-1185">Reference proteome</keyword>
<feature type="transmembrane region" description="Helical" evidence="1">
    <location>
        <begin position="275"/>
        <end position="292"/>
    </location>
</feature>
<dbReference type="Proteomes" id="UP000470772">
    <property type="component" value="Unassembled WGS sequence"/>
</dbReference>
<dbReference type="EMBL" id="WGGD01000005">
    <property type="protein sequence ID" value="MUN29583.1"/>
    <property type="molecule type" value="Genomic_DNA"/>
</dbReference>
<feature type="transmembrane region" description="Helical" evidence="1">
    <location>
        <begin position="55"/>
        <end position="81"/>
    </location>
</feature>
<evidence type="ECO:0008006" key="4">
    <source>
        <dbReference type="Google" id="ProtNLM"/>
    </source>
</evidence>